<name>A0ABR9CVG4_9GAMM</name>
<evidence type="ECO:0000313" key="2">
    <source>
        <dbReference type="Proteomes" id="UP000652176"/>
    </source>
</evidence>
<comment type="caution">
    <text evidence="1">The sequence shown here is derived from an EMBL/GenBank/DDBJ whole genome shotgun (WGS) entry which is preliminary data.</text>
</comment>
<dbReference type="RefSeq" id="WP_192372238.1">
    <property type="nucleotide sequence ID" value="NZ_CAJHIV010000001.1"/>
</dbReference>
<accession>A0ABR9CVG4</accession>
<sequence length="119" mass="12933">MSWFLRVFELFGRGVASATGVLMSVLGPTAEILSFASPKESIQRKGDPNAAYSLRSSLLAGVAERGFLPLRQRDASVHRPCGLFPPKAPVLGAAYGIDIPSDFQRYCLKQSFKINVITC</sequence>
<reference evidence="1 2" key="1">
    <citation type="submission" date="2020-09" db="EMBL/GenBank/DDBJ databases">
        <title>Methylomonas albis sp. nov. and Methylomonas fluvii sp. nov.: Two cold-adapted methanotrophs from the River Elbe and an amended description of Methylovulum psychrotolerans strain Eb1.</title>
        <authorList>
            <person name="Bussmann I.K."/>
            <person name="Klings K.-W."/>
            <person name="Warnstedt J."/>
            <person name="Hoppert M."/>
            <person name="Saborowski A."/>
            <person name="Horn F."/>
            <person name="Liebner S."/>
        </authorList>
    </citation>
    <scope>NUCLEOTIDE SEQUENCE [LARGE SCALE GENOMIC DNA]</scope>
    <source>
        <strain evidence="1 2">EbA</strain>
    </source>
</reference>
<organism evidence="1 2">
    <name type="scientific">Methylomonas albis</name>
    <dbReference type="NCBI Taxonomy" id="1854563"/>
    <lineage>
        <taxon>Bacteria</taxon>
        <taxon>Pseudomonadati</taxon>
        <taxon>Pseudomonadota</taxon>
        <taxon>Gammaproteobacteria</taxon>
        <taxon>Methylococcales</taxon>
        <taxon>Methylococcaceae</taxon>
        <taxon>Methylomonas</taxon>
    </lineage>
</organism>
<evidence type="ECO:0000313" key="1">
    <source>
        <dbReference type="EMBL" id="MBD9354381.1"/>
    </source>
</evidence>
<dbReference type="Proteomes" id="UP000652176">
    <property type="component" value="Unassembled WGS sequence"/>
</dbReference>
<gene>
    <name evidence="1" type="ORF">IE877_00500</name>
</gene>
<protein>
    <submittedName>
        <fullName evidence="1">Uncharacterized protein</fullName>
    </submittedName>
</protein>
<proteinExistence type="predicted"/>
<keyword evidence="2" id="KW-1185">Reference proteome</keyword>
<dbReference type="EMBL" id="JACXSS010000001">
    <property type="protein sequence ID" value="MBD9354381.1"/>
    <property type="molecule type" value="Genomic_DNA"/>
</dbReference>